<feature type="compositionally biased region" description="Low complexity" evidence="1">
    <location>
        <begin position="538"/>
        <end position="551"/>
    </location>
</feature>
<feature type="compositionally biased region" description="Low complexity" evidence="1">
    <location>
        <begin position="10"/>
        <end position="23"/>
    </location>
</feature>
<feature type="region of interest" description="Disordered" evidence="1">
    <location>
        <begin position="1"/>
        <end position="64"/>
    </location>
</feature>
<dbReference type="OrthoDB" id="2158148at2759"/>
<reference evidence="2" key="1">
    <citation type="journal article" date="2014" name="Genome Announc.">
        <title>De novo whole-genome sequence and genome annotation of Lichtheimia ramosa.</title>
        <authorList>
            <person name="Linde J."/>
            <person name="Schwartze V."/>
            <person name="Binder U."/>
            <person name="Lass-Florl C."/>
            <person name="Voigt K."/>
            <person name="Horn F."/>
        </authorList>
    </citation>
    <scope>NUCLEOTIDE SEQUENCE</scope>
    <source>
        <strain evidence="2">JMRC FSU:6197</strain>
    </source>
</reference>
<feature type="region of interest" description="Disordered" evidence="1">
    <location>
        <begin position="488"/>
        <end position="517"/>
    </location>
</feature>
<dbReference type="EMBL" id="LK023343">
    <property type="protein sequence ID" value="CDS10865.1"/>
    <property type="molecule type" value="Genomic_DNA"/>
</dbReference>
<protein>
    <submittedName>
        <fullName evidence="2">Uncharacterized protein</fullName>
    </submittedName>
</protein>
<feature type="compositionally biased region" description="Polar residues" evidence="1">
    <location>
        <begin position="585"/>
        <end position="600"/>
    </location>
</feature>
<organism evidence="2">
    <name type="scientific">Lichtheimia ramosa</name>
    <dbReference type="NCBI Taxonomy" id="688394"/>
    <lineage>
        <taxon>Eukaryota</taxon>
        <taxon>Fungi</taxon>
        <taxon>Fungi incertae sedis</taxon>
        <taxon>Mucoromycota</taxon>
        <taxon>Mucoromycotina</taxon>
        <taxon>Mucoromycetes</taxon>
        <taxon>Mucorales</taxon>
        <taxon>Lichtheimiaceae</taxon>
        <taxon>Lichtheimia</taxon>
    </lineage>
</organism>
<proteinExistence type="predicted"/>
<evidence type="ECO:0000256" key="1">
    <source>
        <dbReference type="SAM" id="MobiDB-lite"/>
    </source>
</evidence>
<feature type="compositionally biased region" description="Acidic residues" evidence="1">
    <location>
        <begin position="323"/>
        <end position="334"/>
    </location>
</feature>
<feature type="compositionally biased region" description="Basic and acidic residues" evidence="1">
    <location>
        <begin position="393"/>
        <end position="405"/>
    </location>
</feature>
<accession>A0A077WU58</accession>
<feature type="region of interest" description="Disordered" evidence="1">
    <location>
        <begin position="538"/>
        <end position="679"/>
    </location>
</feature>
<feature type="compositionally biased region" description="Low complexity" evidence="1">
    <location>
        <begin position="54"/>
        <end position="64"/>
    </location>
</feature>
<feature type="compositionally biased region" description="Low complexity" evidence="1">
    <location>
        <begin position="32"/>
        <end position="47"/>
    </location>
</feature>
<feature type="compositionally biased region" description="Polar residues" evidence="1">
    <location>
        <begin position="670"/>
        <end position="679"/>
    </location>
</feature>
<feature type="compositionally biased region" description="Polar residues" evidence="1">
    <location>
        <begin position="411"/>
        <end position="420"/>
    </location>
</feature>
<feature type="compositionally biased region" description="Low complexity" evidence="1">
    <location>
        <begin position="305"/>
        <end position="317"/>
    </location>
</feature>
<sequence>MSNFLPYNFTTQPVSTSPTVSSTNRSHEFTTAAAASHGVHSSSSHPATLAFQRPESSSPSTPSSSCLFVPSVPSHHSLTVAEWAGTTRKPTNTSLCPSAPIPESGDWHDVHNNIKRMDQLYDATFYSWLKSEDNVLVTAMYLHRIANEYPLERITNALKWLVADWRWESTSILVRHVTVDWCDEAGDIKRACLLRDLTQNWATQYTATLITTILATPPYVSTTNAQRERFLRSFAQDWDFSKLSEFFMYLQSRANIDYKLKCIMLQEAAKRERETLSAKLYSRMKRVKSKKRQEKSSMQLDPALSTTDNTTSNSNNSCHDTGGDDPMDIDDDDNNVTTEPMKDLEPCTTTATSDEQVNRMADEDGGSSSSSSSSSTSSAWRHHRRISSNDTSDMNKRFRLSRSDLEPGESENCSSSLATGSNTNNATCSTVNVSTNNTTTTACTTATSVVPSDTITNTRRAATPDHAYRPHRHHLHYHHHIRSSAIATGSTSYSVSNDTSSNTSNNERQTNDANGIGSDFSNLHLGFAAGSMTVNNATASASTSTTSSTATSHHHRHHPIPSSSPTTPTSSTAPPTTSTFSNSSRHTCYPTSSASPSHLQIHNFRLRRRRSSSSSSTGSTGSIGSTVSHPATTTTTTTTSSSTSTTTAPMDQQQSLDDDGSSNMKKRATPVNQETHVYR</sequence>
<feature type="compositionally biased region" description="Low complexity" evidence="1">
    <location>
        <begin position="490"/>
        <end position="506"/>
    </location>
</feature>
<feature type="compositionally biased region" description="Low complexity" evidence="1">
    <location>
        <begin position="367"/>
        <end position="378"/>
    </location>
</feature>
<dbReference type="AlphaFoldDB" id="A0A077WU58"/>
<feature type="compositionally biased region" description="Low complexity" evidence="1">
    <location>
        <begin position="612"/>
        <end position="655"/>
    </location>
</feature>
<evidence type="ECO:0000313" key="2">
    <source>
        <dbReference type="EMBL" id="CDS10865.1"/>
    </source>
</evidence>
<feature type="region of interest" description="Disordered" evidence="1">
    <location>
        <begin position="287"/>
        <end position="426"/>
    </location>
</feature>
<name>A0A077WU58_9FUNG</name>
<gene>
    <name evidence="2" type="ORF">LRAMOSA11351</name>
</gene>
<feature type="compositionally biased region" description="Low complexity" evidence="1">
    <location>
        <begin position="560"/>
        <end position="584"/>
    </location>
</feature>